<organism evidence="1 2">
    <name type="scientific">Hibiscus sabdariffa</name>
    <name type="common">roselle</name>
    <dbReference type="NCBI Taxonomy" id="183260"/>
    <lineage>
        <taxon>Eukaryota</taxon>
        <taxon>Viridiplantae</taxon>
        <taxon>Streptophyta</taxon>
        <taxon>Embryophyta</taxon>
        <taxon>Tracheophyta</taxon>
        <taxon>Spermatophyta</taxon>
        <taxon>Magnoliopsida</taxon>
        <taxon>eudicotyledons</taxon>
        <taxon>Gunneridae</taxon>
        <taxon>Pentapetalae</taxon>
        <taxon>rosids</taxon>
        <taxon>malvids</taxon>
        <taxon>Malvales</taxon>
        <taxon>Malvaceae</taxon>
        <taxon>Malvoideae</taxon>
        <taxon>Hibiscus</taxon>
    </lineage>
</organism>
<gene>
    <name evidence="1" type="ORF">V6N11_004753</name>
</gene>
<proteinExistence type="predicted"/>
<reference evidence="1 2" key="1">
    <citation type="journal article" date="2024" name="G3 (Bethesda)">
        <title>Genome assembly of Hibiscus sabdariffa L. provides insights into metabolisms of medicinal natural products.</title>
        <authorList>
            <person name="Kim T."/>
        </authorList>
    </citation>
    <scope>NUCLEOTIDE SEQUENCE [LARGE SCALE GENOMIC DNA]</scope>
    <source>
        <strain evidence="1">TK-2024</strain>
        <tissue evidence="1">Old leaves</tissue>
    </source>
</reference>
<evidence type="ECO:0000313" key="1">
    <source>
        <dbReference type="EMBL" id="KAK9024595.1"/>
    </source>
</evidence>
<dbReference type="EMBL" id="JBBPBN010000015">
    <property type="protein sequence ID" value="KAK9024595.1"/>
    <property type="molecule type" value="Genomic_DNA"/>
</dbReference>
<name>A0ABR2SH95_9ROSI</name>
<keyword evidence="2" id="KW-1185">Reference proteome</keyword>
<comment type="caution">
    <text evidence="1">The sequence shown here is derived from an EMBL/GenBank/DDBJ whole genome shotgun (WGS) entry which is preliminary data.</text>
</comment>
<dbReference type="Proteomes" id="UP001396334">
    <property type="component" value="Unassembled WGS sequence"/>
</dbReference>
<evidence type="ECO:0000313" key="2">
    <source>
        <dbReference type="Proteomes" id="UP001396334"/>
    </source>
</evidence>
<accession>A0ABR2SH95</accession>
<protein>
    <submittedName>
        <fullName evidence="1">Uncharacterized protein</fullName>
    </submittedName>
</protein>
<sequence length="91" mass="10352">MADVQMADAETFTFQAEMNQLLSLIINIFTVTRRFSLASLSAMPLMYVYYVSVTAFRKHVCLKASGKIRFGSLTDKSKLDAHLELFIRLLL</sequence>